<keyword evidence="1" id="KW-0547">Nucleotide-binding</keyword>
<dbReference type="RefSeq" id="WP_129984918.1">
    <property type="nucleotide sequence ID" value="NZ_SDPU01000001.1"/>
</dbReference>
<dbReference type="AlphaFoldDB" id="A0A4Q5JCK2"/>
<dbReference type="InterPro" id="IPR005702">
    <property type="entry name" value="Wzc-like_C"/>
</dbReference>
<dbReference type="Proteomes" id="UP000291189">
    <property type="component" value="Unassembled WGS sequence"/>
</dbReference>
<dbReference type="Gene3D" id="3.40.50.300">
    <property type="entry name" value="P-loop containing nucleotide triphosphate hydrolases"/>
    <property type="match status" value="1"/>
</dbReference>
<sequence>MNDTAMNRSPVSGVLRTFLWPILAVAVLTSLTAGWVLASQPPEYVSSGAVLVGPDNAESGAPILPQMGTEREVALSAEVAERAASSLNMSTSAASAGLDITVPVDAQVLDFVYTASTPVAARAGAEAFAQAYVEYRNLDLKNPVAQVITEPVLPSAPSPPNYAVVVVLALMVGLALGFAAAFLWDMLRGHLRGPADTARVTGAEVLLSVPARAKVQAPLEHGPGGFGHLAARLSNLIGQRSKNVTLMVTSPRRGAGATTVATNLAVALADVGRDVVLVSGNQRRPDLHRVLGLERAPGVVEVLHGESSLISAVQFTSHPNLRVLAAGTSSGMSRVDIDDYLAVVKRLAAKAVVVIDAAPVLELPDTMLVGNACDLTVLVVDARASSRKDAALAADTLRGLPGSLVGVVANRPRLPRRRAASRPDAGAGPPDSDPSVVPAEPVEPVTPTAERGAARNAS</sequence>
<feature type="region of interest" description="Disordered" evidence="3">
    <location>
        <begin position="414"/>
        <end position="458"/>
    </location>
</feature>
<feature type="transmembrane region" description="Helical" evidence="4">
    <location>
        <begin position="18"/>
        <end position="38"/>
    </location>
</feature>
<feature type="transmembrane region" description="Helical" evidence="4">
    <location>
        <begin position="162"/>
        <end position="184"/>
    </location>
</feature>
<dbReference type="PANTHER" id="PTHR32309">
    <property type="entry name" value="TYROSINE-PROTEIN KINASE"/>
    <property type="match status" value="1"/>
</dbReference>
<keyword evidence="6" id="KW-1185">Reference proteome</keyword>
<evidence type="ECO:0000256" key="4">
    <source>
        <dbReference type="SAM" id="Phobius"/>
    </source>
</evidence>
<feature type="compositionally biased region" description="Low complexity" evidence="3">
    <location>
        <begin position="422"/>
        <end position="449"/>
    </location>
</feature>
<proteinExistence type="predicted"/>
<dbReference type="EMBL" id="SDPU01000001">
    <property type="protein sequence ID" value="RYU15635.1"/>
    <property type="molecule type" value="Genomic_DNA"/>
</dbReference>
<accession>A0A4Q5JCK2</accession>
<evidence type="ECO:0000256" key="2">
    <source>
        <dbReference type="ARBA" id="ARBA00022840"/>
    </source>
</evidence>
<keyword evidence="4" id="KW-1133">Transmembrane helix</keyword>
<protein>
    <recommendedName>
        <fullName evidence="7">Non-specific protein-tyrosine kinase</fullName>
    </recommendedName>
</protein>
<dbReference type="InterPro" id="IPR027417">
    <property type="entry name" value="P-loop_NTPase"/>
</dbReference>
<evidence type="ECO:0008006" key="7">
    <source>
        <dbReference type="Google" id="ProtNLM"/>
    </source>
</evidence>
<evidence type="ECO:0000256" key="1">
    <source>
        <dbReference type="ARBA" id="ARBA00022741"/>
    </source>
</evidence>
<evidence type="ECO:0000256" key="3">
    <source>
        <dbReference type="SAM" id="MobiDB-lite"/>
    </source>
</evidence>
<dbReference type="PANTHER" id="PTHR32309:SF31">
    <property type="entry name" value="CAPSULAR EXOPOLYSACCHARIDE FAMILY"/>
    <property type="match status" value="1"/>
</dbReference>
<name>A0A4Q5JCK2_9ACTN</name>
<organism evidence="5 6">
    <name type="scientific">Nocardioides iriomotensis</name>
    <dbReference type="NCBI Taxonomy" id="715784"/>
    <lineage>
        <taxon>Bacteria</taxon>
        <taxon>Bacillati</taxon>
        <taxon>Actinomycetota</taxon>
        <taxon>Actinomycetes</taxon>
        <taxon>Propionibacteriales</taxon>
        <taxon>Nocardioidaceae</taxon>
        <taxon>Nocardioides</taxon>
    </lineage>
</organism>
<evidence type="ECO:0000313" key="6">
    <source>
        <dbReference type="Proteomes" id="UP000291189"/>
    </source>
</evidence>
<reference evidence="5 6" key="1">
    <citation type="submission" date="2019-01" db="EMBL/GenBank/DDBJ databases">
        <title>Nocardioides guangzhouensis sp. nov., an actinobacterium isolated from soil.</title>
        <authorList>
            <person name="Fu Y."/>
            <person name="Cai Y."/>
            <person name="Lin Z."/>
            <person name="Chen P."/>
        </authorList>
    </citation>
    <scope>NUCLEOTIDE SEQUENCE [LARGE SCALE GENOMIC DNA]</scope>
    <source>
        <strain evidence="5 6">NBRC 105384</strain>
    </source>
</reference>
<dbReference type="OrthoDB" id="3816756at2"/>
<evidence type="ECO:0000313" key="5">
    <source>
        <dbReference type="EMBL" id="RYU15635.1"/>
    </source>
</evidence>
<keyword evidence="4" id="KW-0812">Transmembrane</keyword>
<keyword evidence="2" id="KW-0067">ATP-binding</keyword>
<dbReference type="InterPro" id="IPR050445">
    <property type="entry name" value="Bact_polysacc_biosynth/exp"/>
</dbReference>
<gene>
    <name evidence="5" type="ORF">ETU37_00510</name>
</gene>
<dbReference type="CDD" id="cd05387">
    <property type="entry name" value="BY-kinase"/>
    <property type="match status" value="1"/>
</dbReference>
<dbReference type="SUPFAM" id="SSF52540">
    <property type="entry name" value="P-loop containing nucleoside triphosphate hydrolases"/>
    <property type="match status" value="1"/>
</dbReference>
<keyword evidence="4" id="KW-0472">Membrane</keyword>
<comment type="caution">
    <text evidence="5">The sequence shown here is derived from an EMBL/GenBank/DDBJ whole genome shotgun (WGS) entry which is preliminary data.</text>
</comment>